<keyword evidence="4" id="KW-0805">Transcription regulation</keyword>
<dbReference type="GO" id="GO:0006952">
    <property type="term" value="P:defense response"/>
    <property type="evidence" value="ECO:0007669"/>
    <property type="project" value="UniProtKB-KW"/>
</dbReference>
<dbReference type="GO" id="GO:0003700">
    <property type="term" value="F:DNA-binding transcription factor activity"/>
    <property type="evidence" value="ECO:0007669"/>
    <property type="project" value="InterPro"/>
</dbReference>
<evidence type="ECO:0000256" key="6">
    <source>
        <dbReference type="ARBA" id="ARBA00023159"/>
    </source>
</evidence>
<dbReference type="PRINTS" id="PR00367">
    <property type="entry name" value="ETHRSPELEMNT"/>
</dbReference>
<evidence type="ECO:0000313" key="13">
    <source>
        <dbReference type="Proteomes" id="UP001454036"/>
    </source>
</evidence>
<keyword evidence="8" id="KW-0539">Nucleus</keyword>
<evidence type="ECO:0000256" key="1">
    <source>
        <dbReference type="ARBA" id="ARBA00004123"/>
    </source>
</evidence>
<dbReference type="Gene3D" id="3.30.730.10">
    <property type="entry name" value="AP2/ERF domain"/>
    <property type="match status" value="1"/>
</dbReference>
<feature type="region of interest" description="Disordered" evidence="10">
    <location>
        <begin position="1"/>
        <end position="33"/>
    </location>
</feature>
<dbReference type="SMART" id="SM00380">
    <property type="entry name" value="AP2"/>
    <property type="match status" value="1"/>
</dbReference>
<gene>
    <name evidence="12" type="ORF">LIER_19029</name>
</gene>
<evidence type="ECO:0000259" key="11">
    <source>
        <dbReference type="PROSITE" id="PS51032"/>
    </source>
</evidence>
<dbReference type="EMBL" id="BAABME010004644">
    <property type="protein sequence ID" value="GAA0163069.1"/>
    <property type="molecule type" value="Genomic_DNA"/>
</dbReference>
<dbReference type="InterPro" id="IPR051758">
    <property type="entry name" value="ERF/AP2-like"/>
</dbReference>
<evidence type="ECO:0000256" key="3">
    <source>
        <dbReference type="ARBA" id="ARBA00022821"/>
    </source>
</evidence>
<reference evidence="12 13" key="1">
    <citation type="submission" date="2024-01" db="EMBL/GenBank/DDBJ databases">
        <title>The complete chloroplast genome sequence of Lithospermum erythrorhizon: insights into the phylogenetic relationship among Boraginaceae species and the maternal lineages of purple gromwells.</title>
        <authorList>
            <person name="Okada T."/>
            <person name="Watanabe K."/>
        </authorList>
    </citation>
    <scope>NUCLEOTIDE SEQUENCE [LARGE SCALE GENOMIC DNA]</scope>
</reference>
<dbReference type="InterPro" id="IPR001471">
    <property type="entry name" value="AP2/ERF_dom"/>
</dbReference>
<comment type="caution">
    <text evidence="12">The sequence shown here is derived from an EMBL/GenBank/DDBJ whole genome shotgun (WGS) entry which is preliminary data.</text>
</comment>
<evidence type="ECO:0000256" key="7">
    <source>
        <dbReference type="ARBA" id="ARBA00023163"/>
    </source>
</evidence>
<dbReference type="InterPro" id="IPR036955">
    <property type="entry name" value="AP2/ERF_dom_sf"/>
</dbReference>
<dbReference type="GO" id="GO:0009873">
    <property type="term" value="P:ethylene-activated signaling pathway"/>
    <property type="evidence" value="ECO:0007669"/>
    <property type="project" value="UniProtKB-KW"/>
</dbReference>
<keyword evidence="2" id="KW-0936">Ethylene signaling pathway</keyword>
<organism evidence="12 13">
    <name type="scientific">Lithospermum erythrorhizon</name>
    <name type="common">Purple gromwell</name>
    <name type="synonym">Lithospermum officinale var. erythrorhizon</name>
    <dbReference type="NCBI Taxonomy" id="34254"/>
    <lineage>
        <taxon>Eukaryota</taxon>
        <taxon>Viridiplantae</taxon>
        <taxon>Streptophyta</taxon>
        <taxon>Embryophyta</taxon>
        <taxon>Tracheophyta</taxon>
        <taxon>Spermatophyta</taxon>
        <taxon>Magnoliopsida</taxon>
        <taxon>eudicotyledons</taxon>
        <taxon>Gunneridae</taxon>
        <taxon>Pentapetalae</taxon>
        <taxon>asterids</taxon>
        <taxon>lamiids</taxon>
        <taxon>Boraginales</taxon>
        <taxon>Boraginaceae</taxon>
        <taxon>Boraginoideae</taxon>
        <taxon>Lithospermeae</taxon>
        <taxon>Lithospermum</taxon>
    </lineage>
</organism>
<comment type="subcellular location">
    <subcellularLocation>
        <location evidence="1">Nucleus</location>
    </subcellularLocation>
</comment>
<dbReference type="SUPFAM" id="SSF54171">
    <property type="entry name" value="DNA-binding domain"/>
    <property type="match status" value="1"/>
</dbReference>
<keyword evidence="6" id="KW-0010">Activator</keyword>
<sequence>MEHNHQFPTSLAFMHKESKSPSTSPESFLPSWSSNSSSDHHEASLMINLNDNFSLHSFGYFNHIPIDFLEFPEPKCPLSLSNTSVKSPLGLFFQESSIMGQKASDSLKCEPFSLPFQQLEYQSQSNPVQEWLKINQNLANHTTSDKGLSDYWLSATQTQPMKRFSSSGRRCSQKASFTSPGKIFRGVRQRHWGKWVAEIRLPRKRTRVWLGTFDTAEEAALSYDTAAYMLRGDYAHLNFPDMKNQLIMANSAITSNIAALLESKLKALSSQEKKSNNYDLKSVTTNSPLSILNENKKGKVGGEIIENKKINQEELVDNYSDGVQLSRMPSLDMDIIWDALNSIPNL</sequence>
<evidence type="ECO:0000256" key="8">
    <source>
        <dbReference type="ARBA" id="ARBA00023242"/>
    </source>
</evidence>
<keyword evidence="7" id="KW-0804">Transcription</keyword>
<dbReference type="Pfam" id="PF00847">
    <property type="entry name" value="AP2"/>
    <property type="match status" value="1"/>
</dbReference>
<dbReference type="GO" id="GO:0005634">
    <property type="term" value="C:nucleus"/>
    <property type="evidence" value="ECO:0007669"/>
    <property type="project" value="UniProtKB-SubCell"/>
</dbReference>
<keyword evidence="3" id="KW-0611">Plant defense</keyword>
<dbReference type="GO" id="GO:0000976">
    <property type="term" value="F:transcription cis-regulatory region binding"/>
    <property type="evidence" value="ECO:0007669"/>
    <property type="project" value="UniProtKB-ARBA"/>
</dbReference>
<evidence type="ECO:0000256" key="4">
    <source>
        <dbReference type="ARBA" id="ARBA00023015"/>
    </source>
</evidence>
<protein>
    <submittedName>
        <fullName evidence="12">DNA-binding transcription factor</fullName>
    </submittedName>
</protein>
<dbReference type="Proteomes" id="UP001454036">
    <property type="component" value="Unassembled WGS sequence"/>
</dbReference>
<keyword evidence="5 12" id="KW-0238">DNA-binding</keyword>
<evidence type="ECO:0000256" key="9">
    <source>
        <dbReference type="ARBA" id="ARBA00024343"/>
    </source>
</evidence>
<keyword evidence="13" id="KW-1185">Reference proteome</keyword>
<proteinExistence type="inferred from homology"/>
<dbReference type="AlphaFoldDB" id="A0AAV3QG57"/>
<evidence type="ECO:0000256" key="10">
    <source>
        <dbReference type="SAM" id="MobiDB-lite"/>
    </source>
</evidence>
<dbReference type="PROSITE" id="PS51032">
    <property type="entry name" value="AP2_ERF"/>
    <property type="match status" value="1"/>
</dbReference>
<comment type="similarity">
    <text evidence="9">Belongs to the AP2/ERF transcription factor family. ERF subfamily.</text>
</comment>
<evidence type="ECO:0000256" key="5">
    <source>
        <dbReference type="ARBA" id="ARBA00023125"/>
    </source>
</evidence>
<name>A0AAV3QG57_LITER</name>
<dbReference type="InterPro" id="IPR016177">
    <property type="entry name" value="DNA-bd_dom_sf"/>
</dbReference>
<feature type="compositionally biased region" description="Low complexity" evidence="10">
    <location>
        <begin position="20"/>
        <end position="33"/>
    </location>
</feature>
<evidence type="ECO:0000256" key="2">
    <source>
        <dbReference type="ARBA" id="ARBA00022745"/>
    </source>
</evidence>
<dbReference type="PANTHER" id="PTHR31657:SF40">
    <property type="entry name" value="ETHYLENE-RESPONSIVE TRANSCRIPTION FACTOR ERF062"/>
    <property type="match status" value="1"/>
</dbReference>
<evidence type="ECO:0000313" key="12">
    <source>
        <dbReference type="EMBL" id="GAA0163069.1"/>
    </source>
</evidence>
<feature type="domain" description="AP2/ERF" evidence="11">
    <location>
        <begin position="183"/>
        <end position="240"/>
    </location>
</feature>
<dbReference type="FunFam" id="3.30.730.10:FF:000001">
    <property type="entry name" value="Ethylene-responsive transcription factor 2"/>
    <property type="match status" value="1"/>
</dbReference>
<accession>A0AAV3QG57</accession>
<dbReference type="CDD" id="cd00018">
    <property type="entry name" value="AP2"/>
    <property type="match status" value="1"/>
</dbReference>
<dbReference type="PANTHER" id="PTHR31657">
    <property type="entry name" value="ETHYLENE-RESPONSIVE TRANSCRIPTION FACTOR ERF061"/>
    <property type="match status" value="1"/>
</dbReference>